<dbReference type="VEuPathDB" id="FungiDB:PC9H_002836"/>
<proteinExistence type="predicted"/>
<dbReference type="PROSITE" id="PS50231">
    <property type="entry name" value="RICIN_B_LECTIN"/>
    <property type="match status" value="1"/>
</dbReference>
<protein>
    <recommendedName>
        <fullName evidence="3">Ricin B lectin domain-containing protein</fullName>
    </recommendedName>
</protein>
<accession>A0A8H7DUS2</accession>
<dbReference type="CDD" id="cd00161">
    <property type="entry name" value="beta-trefoil_Ricin-like"/>
    <property type="match status" value="1"/>
</dbReference>
<comment type="caution">
    <text evidence="4">The sequence shown here is derived from an EMBL/GenBank/DDBJ whole genome shotgun (WGS) entry which is preliminary data.</text>
</comment>
<evidence type="ECO:0000256" key="1">
    <source>
        <dbReference type="SAM" id="MobiDB-lite"/>
    </source>
</evidence>
<feature type="signal peptide" evidence="2">
    <location>
        <begin position="1"/>
        <end position="17"/>
    </location>
</feature>
<keyword evidence="2" id="KW-0732">Signal</keyword>
<dbReference type="RefSeq" id="XP_036633909.1">
    <property type="nucleotide sequence ID" value="XM_036772436.1"/>
</dbReference>
<gene>
    <name evidence="4" type="ORF">PC9H_002836</name>
</gene>
<dbReference type="SMR" id="A0A8H7DUS2"/>
<dbReference type="AlphaFoldDB" id="A0A8H7DUS2"/>
<feature type="region of interest" description="Disordered" evidence="1">
    <location>
        <begin position="29"/>
        <end position="97"/>
    </location>
</feature>
<feature type="compositionally biased region" description="Low complexity" evidence="1">
    <location>
        <begin position="29"/>
        <end position="83"/>
    </location>
</feature>
<dbReference type="Proteomes" id="UP000623687">
    <property type="component" value="Unassembled WGS sequence"/>
</dbReference>
<feature type="chain" id="PRO_5035003181" description="Ricin B lectin domain-containing protein" evidence="2">
    <location>
        <begin position="18"/>
        <end position="220"/>
    </location>
</feature>
<evidence type="ECO:0000313" key="4">
    <source>
        <dbReference type="EMBL" id="KAF7436010.1"/>
    </source>
</evidence>
<organism evidence="4 5">
    <name type="scientific">Pleurotus ostreatus</name>
    <name type="common">Oyster mushroom</name>
    <name type="synonym">White-rot fungus</name>
    <dbReference type="NCBI Taxonomy" id="5322"/>
    <lineage>
        <taxon>Eukaryota</taxon>
        <taxon>Fungi</taxon>
        <taxon>Dikarya</taxon>
        <taxon>Basidiomycota</taxon>
        <taxon>Agaricomycotina</taxon>
        <taxon>Agaricomycetes</taxon>
        <taxon>Agaricomycetidae</taxon>
        <taxon>Agaricales</taxon>
        <taxon>Pleurotineae</taxon>
        <taxon>Pleurotaceae</taxon>
        <taxon>Pleurotus</taxon>
    </lineage>
</organism>
<dbReference type="Pfam" id="PF00652">
    <property type="entry name" value="Ricin_B_lectin"/>
    <property type="match status" value="1"/>
</dbReference>
<dbReference type="EMBL" id="JACETU010000002">
    <property type="protein sequence ID" value="KAF7436010.1"/>
    <property type="molecule type" value="Genomic_DNA"/>
</dbReference>
<keyword evidence="5" id="KW-1185">Reference proteome</keyword>
<evidence type="ECO:0000256" key="2">
    <source>
        <dbReference type="SAM" id="SignalP"/>
    </source>
</evidence>
<dbReference type="OrthoDB" id="6770063at2759"/>
<sequence length="220" mass="23551">MYQKVFLALIAATLAMSAHVDIVARQGTATTTSTSTSTTTSSTSSSTSTSTSTATTTSTTTTASSSATSSANTATSTATSTSTAPPPNETTVRLHPNYRDNKCLDVRGNIRANGTPVQIYDCNGTGAQNWLINFGRTKVRLAGTDFCLDAGTNPRSGVGMKIWQCYANLPAQDFWYTDDQRIAVTDKGQCLDLTDGRLNNGRQAQTWKCTDFNTNQIWNI</sequence>
<dbReference type="InterPro" id="IPR035992">
    <property type="entry name" value="Ricin_B-like_lectins"/>
</dbReference>
<dbReference type="Gene3D" id="2.80.10.50">
    <property type="match status" value="2"/>
</dbReference>
<dbReference type="SUPFAM" id="SSF50370">
    <property type="entry name" value="Ricin B-like lectins"/>
    <property type="match status" value="1"/>
</dbReference>
<dbReference type="GeneID" id="59372654"/>
<reference evidence="4" key="1">
    <citation type="submission" date="2019-07" db="EMBL/GenBank/DDBJ databases">
        <authorList>
            <person name="Palmer J.M."/>
        </authorList>
    </citation>
    <scope>NUCLEOTIDE SEQUENCE</scope>
    <source>
        <strain evidence="4">PC9</strain>
    </source>
</reference>
<dbReference type="InterPro" id="IPR000772">
    <property type="entry name" value="Ricin_B_lectin"/>
</dbReference>
<dbReference type="SMART" id="SM00458">
    <property type="entry name" value="RICIN"/>
    <property type="match status" value="1"/>
</dbReference>
<evidence type="ECO:0000313" key="5">
    <source>
        <dbReference type="Proteomes" id="UP000623687"/>
    </source>
</evidence>
<evidence type="ECO:0000259" key="3">
    <source>
        <dbReference type="SMART" id="SM00458"/>
    </source>
</evidence>
<feature type="domain" description="Ricin B lectin" evidence="3">
    <location>
        <begin position="88"/>
        <end position="220"/>
    </location>
</feature>
<name>A0A8H7DUS2_PLEOS</name>